<accession>D3XF41</accession>
<proteinExistence type="predicted"/>
<dbReference type="InterPro" id="IPR002586">
    <property type="entry name" value="CobQ/CobB/MinD/ParA_Nub-bd_dom"/>
</dbReference>
<evidence type="ECO:0000259" key="1">
    <source>
        <dbReference type="Pfam" id="PF01656"/>
    </source>
</evidence>
<dbReference type="EMBL" id="GU322807">
    <property type="protein sequence ID" value="ADD14602.1"/>
    <property type="molecule type" value="Genomic_DNA"/>
</dbReference>
<evidence type="ECO:0000313" key="2">
    <source>
        <dbReference type="EMBL" id="ADD14602.1"/>
    </source>
</evidence>
<dbReference type="Pfam" id="PF01656">
    <property type="entry name" value="CbiA"/>
    <property type="match status" value="1"/>
</dbReference>
<dbReference type="PIRSF" id="PIRSF009320">
    <property type="entry name" value="Nuc_binding_HP_1000"/>
    <property type="match status" value="1"/>
</dbReference>
<protein>
    <submittedName>
        <fullName evidence="2">Putative ParA protein</fullName>
    </submittedName>
</protein>
<keyword evidence="2" id="KW-0614">Plasmid</keyword>
<dbReference type="InterPro" id="IPR027417">
    <property type="entry name" value="P-loop_NTPase"/>
</dbReference>
<feature type="domain" description="CobQ/CobB/MinD/ParA nucleotide binding" evidence="1">
    <location>
        <begin position="6"/>
        <end position="189"/>
    </location>
</feature>
<sequence>MKANIITLATSKGGVGKSTLARNLAAHWSNIGMSVAIIDADPQGSIINRHDPNGLMGNISVIAEPEEKVFSLIEEIRHKFNYIIVDTGGFRNRTTVRALIATDLAIIPLKPSAEDVAGALETHNLIQELNKTPERGVSPIKYRMIITMSQQNTVIARHVRGELEQLGYLVLKSEMYHRVAYPEASINGLSPCILDPDGPAARDISNIVTEINSSC</sequence>
<dbReference type="RefSeq" id="WP_013006740.1">
    <property type="nucleotide sequence ID" value="NC_013937.1"/>
</dbReference>
<organism evidence="2">
    <name type="scientific">Rickettsia amblyommatis str. AaR/SC</name>
    <dbReference type="NCBI Taxonomy" id="933950"/>
    <lineage>
        <taxon>Bacteria</taxon>
        <taxon>Pseudomonadati</taxon>
        <taxon>Pseudomonadota</taxon>
        <taxon>Alphaproteobacteria</taxon>
        <taxon>Rickettsiales</taxon>
        <taxon>Rickettsiaceae</taxon>
        <taxon>Rickettsieae</taxon>
        <taxon>Rickettsia</taxon>
        <taxon>spotted fever group</taxon>
    </lineage>
</organism>
<dbReference type="SUPFAM" id="SSF52540">
    <property type="entry name" value="P-loop containing nucleoside triphosphate hydrolases"/>
    <property type="match status" value="1"/>
</dbReference>
<dbReference type="CDD" id="cd02042">
    <property type="entry name" value="ParAB_family"/>
    <property type="match status" value="1"/>
</dbReference>
<dbReference type="InterPro" id="IPR050678">
    <property type="entry name" value="DNA_Partitioning_ATPase"/>
</dbReference>
<dbReference type="AlphaFoldDB" id="D3XF41"/>
<dbReference type="PANTHER" id="PTHR13696:SF96">
    <property type="entry name" value="COBQ_COBB_MIND_PARA NUCLEOTIDE BINDING DOMAIN-CONTAINING PROTEIN"/>
    <property type="match status" value="1"/>
</dbReference>
<gene>
    <name evidence="2" type="ORF">pRAM23_00135</name>
</gene>
<dbReference type="PATRIC" id="fig|33989.4.peg.1826"/>
<reference evidence="2" key="1">
    <citation type="journal article" date="2010" name="Appl. Environ. Microbiol.">
        <title>Wide dispersal and possible multiple origins of low-copy-number plasmids in rickettsia species associated with blood-feeding arthropods.</title>
        <authorList>
            <person name="Baldridge G.D."/>
            <person name="Burkhardt N.Y."/>
            <person name="Labruna M.B."/>
            <person name="Pacheco R.C."/>
            <person name="Paddock C.D."/>
            <person name="Williamson P.C."/>
            <person name="Billingsley P.M."/>
            <person name="Felsheim R.F."/>
            <person name="Kurtti T.J."/>
            <person name="Munderloh U.G."/>
        </authorList>
    </citation>
    <scope>NUCLEOTIDE SEQUENCE</scope>
    <source>
        <strain evidence="2">AaR/SC</strain>
        <plasmid evidence="2">pRAM23</plasmid>
    </source>
</reference>
<geneLocation type="plasmid" evidence="2">
    <name>pRAM23</name>
</geneLocation>
<dbReference type="PANTHER" id="PTHR13696">
    <property type="entry name" value="P-LOOP CONTAINING NUCLEOSIDE TRIPHOSPHATE HYDROLASE"/>
    <property type="match status" value="1"/>
</dbReference>
<dbReference type="Gene3D" id="3.40.50.300">
    <property type="entry name" value="P-loop containing nucleotide triphosphate hydrolases"/>
    <property type="match status" value="1"/>
</dbReference>
<name>D3XF41_RICAM</name>